<dbReference type="Pfam" id="PF05787">
    <property type="entry name" value="PhoX"/>
    <property type="match status" value="1"/>
</dbReference>
<dbReference type="Proteomes" id="UP001524499">
    <property type="component" value="Unassembled WGS sequence"/>
</dbReference>
<sequence>MKTNYELKEAGLSGPLEGVMQRDIDRRTVLRGIFLGLGAASLPAWVVKDAIAQTQLVGGPELDIPYGPLGGQDFGPLELKTVGDNIASVNHQLYGPAGFDVRVVMRYNVNPVTLDDSRQPLGHIDPDGGAVFMAPDDGWVYVSNHEEGSTTGNAFGGVSSIRFDAEGNVIDYYRICTGTRNNCAGGQTPWGTWITCEEVTGGYAFECDPWGVVPQRRLDALGARNGREAVAIDPINHVCYQTLDTNPGKFVRFVSNPDDLEVTADGVTRMRMESGVSQRLFIPQFNDLPGFNNIVVPNTASGSSQLRQARPIQWVADTGSNGTNFNGGEGIWYYEIPEGLRTIPSAGSKPTRGVMFFASKGDGRIWAIDIENDLIELIYDTHNNQAFTNLRNANGALSNYSQVDNVVVSPGGDVLVAEDGTAMRLAIITNNQQPKLLMQITRGGSEICGPAFTPDGSRLYFSSQAGPGGLSGTQNRGVIYEMTIPPRFRALQKADGFSFIERLNVAPAVLVESESVAIDGFIGPLTVSIGGGNNAEFSIDEGNWTNEAASIEAGQTLRVRHLSAETIGEAVETTVTIGLSSGASRTTAAFRTTTAEASTTPDAFDFGTQENVAANSLIESASIVLTGFNLPTTIVCDGNAEYRIGNGPWTNANGELKPEQSLQMRHLSSASPLFVTRSSLTVGGVSGYFTTRTTGGNLTPPKRRS</sequence>
<evidence type="ECO:0000313" key="2">
    <source>
        <dbReference type="EMBL" id="MCQ8103499.1"/>
    </source>
</evidence>
<dbReference type="SUPFAM" id="SSF63825">
    <property type="entry name" value="YWTD domain"/>
    <property type="match status" value="1"/>
</dbReference>
<keyword evidence="1" id="KW-1133">Transmembrane helix</keyword>
<accession>A0ABT1TDH4</accession>
<evidence type="ECO:0000256" key="1">
    <source>
        <dbReference type="SAM" id="Phobius"/>
    </source>
</evidence>
<gene>
    <name evidence="2" type="ORF">NP590_05215</name>
</gene>
<dbReference type="EMBL" id="JANIBJ010000007">
    <property type="protein sequence ID" value="MCQ8103499.1"/>
    <property type="molecule type" value="Genomic_DNA"/>
</dbReference>
<comment type="caution">
    <text evidence="2">The sequence shown here is derived from an EMBL/GenBank/DDBJ whole genome shotgun (WGS) entry which is preliminary data.</text>
</comment>
<dbReference type="RefSeq" id="WP_256601265.1">
    <property type="nucleotide sequence ID" value="NZ_JANIBJ010000007.1"/>
</dbReference>
<dbReference type="InterPro" id="IPR008557">
    <property type="entry name" value="PhoX"/>
</dbReference>
<dbReference type="PANTHER" id="PTHR35399">
    <property type="entry name" value="SLR8030 PROTEIN"/>
    <property type="match status" value="1"/>
</dbReference>
<feature type="transmembrane region" description="Helical" evidence="1">
    <location>
        <begin position="29"/>
        <end position="47"/>
    </location>
</feature>
<keyword evidence="1" id="KW-0472">Membrane</keyword>
<evidence type="ECO:0000313" key="3">
    <source>
        <dbReference type="Proteomes" id="UP001524499"/>
    </source>
</evidence>
<protein>
    <submittedName>
        <fullName evidence="2">PhoX family protein</fullName>
    </submittedName>
</protein>
<keyword evidence="3" id="KW-1185">Reference proteome</keyword>
<name>A0ABT1TDH4_9GAMM</name>
<organism evidence="2 3">
    <name type="scientific">Methylomonas subterranea</name>
    <dbReference type="NCBI Taxonomy" id="2952225"/>
    <lineage>
        <taxon>Bacteria</taxon>
        <taxon>Pseudomonadati</taxon>
        <taxon>Pseudomonadota</taxon>
        <taxon>Gammaproteobacteria</taxon>
        <taxon>Methylococcales</taxon>
        <taxon>Methylococcaceae</taxon>
        <taxon>Methylomonas</taxon>
    </lineage>
</organism>
<reference evidence="2 3" key="1">
    <citation type="submission" date="2022-07" db="EMBL/GenBank/DDBJ databases">
        <title>Methylomonas rivi sp. nov., Methylomonas rosea sp. nov., Methylomonas aureus sp. nov. and Methylomonas subterranea sp. nov., four novel methanotrophs isolated from a freshwater creek and the deep terrestrial subsurface.</title>
        <authorList>
            <person name="Abin C."/>
            <person name="Sankaranarayanan K."/>
            <person name="Garner C."/>
            <person name="Sindelar R."/>
            <person name="Kotary K."/>
            <person name="Garner R."/>
            <person name="Barclay S."/>
            <person name="Lawson P."/>
            <person name="Krumholz L."/>
        </authorList>
    </citation>
    <scope>NUCLEOTIDE SEQUENCE [LARGE SCALE GENOMIC DNA]</scope>
    <source>
        <strain evidence="2 3">SURF-2</strain>
    </source>
</reference>
<proteinExistence type="predicted"/>
<keyword evidence="1" id="KW-0812">Transmembrane</keyword>
<dbReference type="PANTHER" id="PTHR35399:SF2">
    <property type="entry name" value="DUF839 DOMAIN-CONTAINING PROTEIN"/>
    <property type="match status" value="1"/>
</dbReference>